<feature type="chain" id="PRO_5024432433" description="Secreted protein" evidence="1">
    <location>
        <begin position="22"/>
        <end position="133"/>
    </location>
</feature>
<reference evidence="2 3" key="1">
    <citation type="submission" date="2019-07" db="EMBL/GenBank/DDBJ databases">
        <title>Genomic Encyclopedia of Archaeal and Bacterial Type Strains, Phase II (KMG-II): from individual species to whole genera.</title>
        <authorList>
            <person name="Goeker M."/>
        </authorList>
    </citation>
    <scope>NUCLEOTIDE SEQUENCE [LARGE SCALE GENOMIC DNA]</scope>
    <source>
        <strain evidence="2 3">DSM 18850</strain>
    </source>
</reference>
<evidence type="ECO:0000313" key="2">
    <source>
        <dbReference type="EMBL" id="TYP97696.1"/>
    </source>
</evidence>
<dbReference type="EMBL" id="VNHX01000002">
    <property type="protein sequence ID" value="TYP97696.1"/>
    <property type="molecule type" value="Genomic_DNA"/>
</dbReference>
<accession>A0A5S5DRP5</accession>
<feature type="signal peptide" evidence="1">
    <location>
        <begin position="1"/>
        <end position="21"/>
    </location>
</feature>
<protein>
    <recommendedName>
        <fullName evidence="4">Secreted protein</fullName>
    </recommendedName>
</protein>
<evidence type="ECO:0000256" key="1">
    <source>
        <dbReference type="SAM" id="SignalP"/>
    </source>
</evidence>
<name>A0A5S5DRP5_9SPHI</name>
<keyword evidence="3" id="KW-1185">Reference proteome</keyword>
<dbReference type="Proteomes" id="UP000325105">
    <property type="component" value="Unassembled WGS sequence"/>
</dbReference>
<comment type="caution">
    <text evidence="2">The sequence shown here is derived from an EMBL/GenBank/DDBJ whole genome shotgun (WGS) entry which is preliminary data.</text>
</comment>
<sequence length="133" mass="14759">MKPALCMLMIVLSLSAGFQQAAIVLHFRQHQAAIEQQFCINKNNPALGCHGTCHLKKQLEKTGNTDPGSAPIYQRLDMLAISVVAFAPQNKVTEIPDRRPLYRDSYYTEPLREVSVPPPIAWPALTPTTAFTV</sequence>
<evidence type="ECO:0008006" key="4">
    <source>
        <dbReference type="Google" id="ProtNLM"/>
    </source>
</evidence>
<keyword evidence="1" id="KW-0732">Signal</keyword>
<proteinExistence type="predicted"/>
<dbReference type="AlphaFoldDB" id="A0A5S5DRP5"/>
<gene>
    <name evidence="2" type="ORF">BC792_102118</name>
</gene>
<organism evidence="2 3">
    <name type="scientific">Sphingobacterium allocomposti</name>
    <dbReference type="NCBI Taxonomy" id="415956"/>
    <lineage>
        <taxon>Bacteria</taxon>
        <taxon>Pseudomonadati</taxon>
        <taxon>Bacteroidota</taxon>
        <taxon>Sphingobacteriia</taxon>
        <taxon>Sphingobacteriales</taxon>
        <taxon>Sphingobacteriaceae</taxon>
        <taxon>Sphingobacterium</taxon>
    </lineage>
</organism>
<evidence type="ECO:0000313" key="3">
    <source>
        <dbReference type="Proteomes" id="UP000325105"/>
    </source>
</evidence>